<dbReference type="Pfam" id="PF04427">
    <property type="entry name" value="Brix"/>
    <property type="match status" value="1"/>
</dbReference>
<organism evidence="3 4">
    <name type="scientific">Candida oxycetoniae</name>
    <dbReference type="NCBI Taxonomy" id="497107"/>
    <lineage>
        <taxon>Eukaryota</taxon>
        <taxon>Fungi</taxon>
        <taxon>Dikarya</taxon>
        <taxon>Ascomycota</taxon>
        <taxon>Saccharomycotina</taxon>
        <taxon>Pichiomycetes</taxon>
        <taxon>Debaryomycetaceae</taxon>
        <taxon>Candida/Lodderomyces clade</taxon>
        <taxon>Candida</taxon>
    </lineage>
</organism>
<gene>
    <name evidence="3" type="ORF">KGF56_000196</name>
</gene>
<evidence type="ECO:0000259" key="2">
    <source>
        <dbReference type="PROSITE" id="PS50833"/>
    </source>
</evidence>
<dbReference type="GO" id="GO:0019843">
    <property type="term" value="F:rRNA binding"/>
    <property type="evidence" value="ECO:0007669"/>
    <property type="project" value="InterPro"/>
</dbReference>
<dbReference type="PANTHER" id="PTHR12661">
    <property type="entry name" value="PETER PAN-RELATED"/>
    <property type="match status" value="1"/>
</dbReference>
<dbReference type="PANTHER" id="PTHR12661:SF5">
    <property type="entry name" value="SUPPRESSOR OF SWI4 1 HOMOLOG"/>
    <property type="match status" value="1"/>
</dbReference>
<feature type="compositionally biased region" description="Low complexity" evidence="1">
    <location>
        <begin position="278"/>
        <end position="290"/>
    </location>
</feature>
<accession>A0AAI9T1I4</accession>
<reference evidence="3" key="1">
    <citation type="journal article" date="2022" name="DNA Res.">
        <title>Genome analysis of five recently described species of the CUG-Ser clade uncovers Candida theae as a new hybrid lineage with pathogenic potential in the Candida parapsilosis species complex.</title>
        <authorList>
            <person name="Mixao V."/>
            <person name="Del Olmo V."/>
            <person name="Hegedusova E."/>
            <person name="Saus E."/>
            <person name="Pryszcz L."/>
            <person name="Cillingova A."/>
            <person name="Nosek J."/>
            <person name="Gabaldon T."/>
        </authorList>
    </citation>
    <scope>NUCLEOTIDE SEQUENCE</scope>
    <source>
        <strain evidence="3">CBS 10844</strain>
    </source>
</reference>
<evidence type="ECO:0000256" key="1">
    <source>
        <dbReference type="SAM" id="MobiDB-lite"/>
    </source>
</evidence>
<dbReference type="InterPro" id="IPR007109">
    <property type="entry name" value="Brix"/>
</dbReference>
<proteinExistence type="predicted"/>
<comment type="caution">
    <text evidence="3">The sequence shown here is derived from an EMBL/GenBank/DDBJ whole genome shotgun (WGS) entry which is preliminary data.</text>
</comment>
<dbReference type="InterPro" id="IPR045112">
    <property type="entry name" value="PPAN-like"/>
</dbReference>
<evidence type="ECO:0000313" key="3">
    <source>
        <dbReference type="EMBL" id="KAI3406904.2"/>
    </source>
</evidence>
<sequence length="440" mass="49702">MAKRKTKRRTHKKLSDEEASKIPKSMVLHLGSSLKNHSLSQLVKDFRNIMQPHTAINLRERKSNKLKDFIVMCGPLSVSDLFIFNQSSAGNITLRMGKLPRGPTLQFKINTYSLCKDVARILKHPKSVGRDSAEFRQPPLLVLNGFTNPSEASMHEKLLITMFQNMFPPIQPQTTKVESIKRVLLISKNSSTKEIQLRHYVINTKLVEENKSIKKLIQSHHNLKKRLPKMTNAQDVSDLILDPYAVGGLTSDSEVEDDAIVEVHHEEPVKRQPQPSGSSSTAATTAATTTATTSAAEYIPLEQESITTAKKRAIKLIEIGPRINMELMKIEEGLVGSSKTLYHSEITKSQKDVDELNAKHKLREKLKLERRSKQQAAVQAKLDKKKAKRNKKTDQGQSDDDNEVEAEDDEDEEAEDDEDMPELRAEDYENDSDLYSDVEV</sequence>
<feature type="region of interest" description="Disordered" evidence="1">
    <location>
        <begin position="369"/>
        <end position="440"/>
    </location>
</feature>
<dbReference type="RefSeq" id="XP_049182649.1">
    <property type="nucleotide sequence ID" value="XM_049323119.1"/>
</dbReference>
<feature type="compositionally biased region" description="Acidic residues" evidence="1">
    <location>
        <begin position="397"/>
        <end position="420"/>
    </location>
</feature>
<dbReference type="GeneID" id="73377813"/>
<name>A0AAI9T1I4_9ASCO</name>
<evidence type="ECO:0000313" key="4">
    <source>
        <dbReference type="Proteomes" id="UP001202479"/>
    </source>
</evidence>
<dbReference type="EMBL" id="JAHUZD010000019">
    <property type="protein sequence ID" value="KAI3406904.2"/>
    <property type="molecule type" value="Genomic_DNA"/>
</dbReference>
<feature type="domain" description="Brix" evidence="2">
    <location>
        <begin position="25"/>
        <end position="336"/>
    </location>
</feature>
<keyword evidence="4" id="KW-1185">Reference proteome</keyword>
<dbReference type="GO" id="GO:0006364">
    <property type="term" value="P:rRNA processing"/>
    <property type="evidence" value="ECO:0007669"/>
    <property type="project" value="InterPro"/>
</dbReference>
<feature type="region of interest" description="Disordered" evidence="1">
    <location>
        <begin position="265"/>
        <end position="290"/>
    </location>
</feature>
<dbReference type="GO" id="GO:0000027">
    <property type="term" value="P:ribosomal large subunit assembly"/>
    <property type="evidence" value="ECO:0007669"/>
    <property type="project" value="TreeGrafter"/>
</dbReference>
<dbReference type="PROSITE" id="PS50833">
    <property type="entry name" value="BRIX"/>
    <property type="match status" value="1"/>
</dbReference>
<dbReference type="Proteomes" id="UP001202479">
    <property type="component" value="Unassembled WGS sequence"/>
</dbReference>
<feature type="compositionally biased region" description="Acidic residues" evidence="1">
    <location>
        <begin position="428"/>
        <end position="440"/>
    </location>
</feature>
<dbReference type="AlphaFoldDB" id="A0AAI9T1I4"/>
<dbReference type="SMART" id="SM00879">
    <property type="entry name" value="Brix"/>
    <property type="match status" value="1"/>
</dbReference>
<dbReference type="GO" id="GO:0030687">
    <property type="term" value="C:preribosome, large subunit precursor"/>
    <property type="evidence" value="ECO:0007669"/>
    <property type="project" value="TreeGrafter"/>
</dbReference>
<protein>
    <submittedName>
        <fullName evidence="3">SSF1</fullName>
    </submittedName>
</protein>